<dbReference type="Pfam" id="PF12698">
    <property type="entry name" value="ABC2_membrane_3"/>
    <property type="match status" value="1"/>
</dbReference>
<evidence type="ECO:0000256" key="3">
    <source>
        <dbReference type="ARBA" id="ARBA00022989"/>
    </source>
</evidence>
<feature type="transmembrane region" description="Helical" evidence="5">
    <location>
        <begin position="249"/>
        <end position="271"/>
    </location>
</feature>
<dbReference type="Proteomes" id="UP000618943">
    <property type="component" value="Unassembled WGS sequence"/>
</dbReference>
<keyword evidence="2 5" id="KW-0812">Transmembrane</keyword>
<dbReference type="PANTHER" id="PTHR43471">
    <property type="entry name" value="ABC TRANSPORTER PERMEASE"/>
    <property type="match status" value="1"/>
</dbReference>
<feature type="transmembrane region" description="Helical" evidence="5">
    <location>
        <begin position="117"/>
        <end position="138"/>
    </location>
</feature>
<dbReference type="InterPro" id="IPR013525">
    <property type="entry name" value="ABC2_TM"/>
</dbReference>
<keyword evidence="8" id="KW-1185">Reference proteome</keyword>
<comment type="subcellular location">
    <subcellularLocation>
        <location evidence="1">Membrane</location>
        <topology evidence="1">Multi-pass membrane protein</topology>
    </subcellularLocation>
</comment>
<sequence length="282" mass="31488">MKSMFTNPVLIKEFKLRFRAFKSFSGIMFYLLALSIFVFGFIFVLMDFNISGFISSEESVMLFSLLTYVQLALILFITPGMTAGSISSEREKQTLNILLTTAQSSFQIIFGKMSSSIVFLMLLLIAGLPIYSLVFLFGGVSPSQLIVIFAFLIVTMLAVGSIGVMFSTLLRKTIISMIATYGSMLVLTGVTAFFFLISMEMNRSGMTGVTSSPSIFAHFWGTINPIALMMTLIDPLMLDSFYEVTNIHFPIWAGYLIFYSLVTIVCLLIAVKRLRVNMKKVK</sequence>
<evidence type="ECO:0000313" key="8">
    <source>
        <dbReference type="Proteomes" id="UP000618943"/>
    </source>
</evidence>
<keyword evidence="4 5" id="KW-0472">Membrane</keyword>
<feature type="transmembrane region" description="Helical" evidence="5">
    <location>
        <begin position="145"/>
        <end position="168"/>
    </location>
</feature>
<evidence type="ECO:0000256" key="1">
    <source>
        <dbReference type="ARBA" id="ARBA00004141"/>
    </source>
</evidence>
<accession>A0ABS1H7I7</accession>
<reference evidence="7 8" key="1">
    <citation type="submission" date="2020-12" db="EMBL/GenBank/DDBJ databases">
        <title>YIM B01967 draft genome.</title>
        <authorList>
            <person name="Yan X."/>
        </authorList>
    </citation>
    <scope>NUCLEOTIDE SEQUENCE [LARGE SCALE GENOMIC DNA]</scope>
    <source>
        <strain evidence="7 8">YIM B01967</strain>
    </source>
</reference>
<feature type="transmembrane region" description="Helical" evidence="5">
    <location>
        <begin position="217"/>
        <end position="237"/>
    </location>
</feature>
<evidence type="ECO:0000256" key="4">
    <source>
        <dbReference type="ARBA" id="ARBA00023136"/>
    </source>
</evidence>
<dbReference type="EMBL" id="JAEOAH010000013">
    <property type="protein sequence ID" value="MBK3495377.1"/>
    <property type="molecule type" value="Genomic_DNA"/>
</dbReference>
<evidence type="ECO:0000256" key="2">
    <source>
        <dbReference type="ARBA" id="ARBA00022692"/>
    </source>
</evidence>
<evidence type="ECO:0000313" key="7">
    <source>
        <dbReference type="EMBL" id="MBK3495377.1"/>
    </source>
</evidence>
<feature type="domain" description="ABC-2 type transporter transmembrane" evidence="6">
    <location>
        <begin position="67"/>
        <end position="271"/>
    </location>
</feature>
<dbReference type="RefSeq" id="WP_100796302.1">
    <property type="nucleotide sequence ID" value="NZ_JAEOAH010000013.1"/>
</dbReference>
<gene>
    <name evidence="7" type="ORF">JFL43_11060</name>
</gene>
<evidence type="ECO:0000256" key="5">
    <source>
        <dbReference type="SAM" id="Phobius"/>
    </source>
</evidence>
<feature type="transmembrane region" description="Helical" evidence="5">
    <location>
        <begin position="21"/>
        <end position="45"/>
    </location>
</feature>
<evidence type="ECO:0000259" key="6">
    <source>
        <dbReference type="Pfam" id="PF12698"/>
    </source>
</evidence>
<name>A0ABS1H7I7_9BACL</name>
<keyword evidence="3 5" id="KW-1133">Transmembrane helix</keyword>
<dbReference type="PANTHER" id="PTHR43471:SF12">
    <property type="entry name" value="HYPOTHETICAL MEMBRANE PROTEIN, CONSERVED"/>
    <property type="match status" value="1"/>
</dbReference>
<organism evidence="7 8">
    <name type="scientific">Viridibacillus soli</name>
    <dbReference type="NCBI Taxonomy" id="2798301"/>
    <lineage>
        <taxon>Bacteria</taxon>
        <taxon>Bacillati</taxon>
        <taxon>Bacillota</taxon>
        <taxon>Bacilli</taxon>
        <taxon>Bacillales</taxon>
        <taxon>Caryophanaceae</taxon>
        <taxon>Viridibacillus</taxon>
    </lineage>
</organism>
<feature type="transmembrane region" description="Helical" evidence="5">
    <location>
        <begin position="174"/>
        <end position="197"/>
    </location>
</feature>
<feature type="transmembrane region" description="Helical" evidence="5">
    <location>
        <begin position="65"/>
        <end position="83"/>
    </location>
</feature>
<comment type="caution">
    <text evidence="7">The sequence shown here is derived from an EMBL/GenBank/DDBJ whole genome shotgun (WGS) entry which is preliminary data.</text>
</comment>
<protein>
    <submittedName>
        <fullName evidence="7">ABC transporter permease subunit</fullName>
    </submittedName>
</protein>
<proteinExistence type="predicted"/>